<organism evidence="9">
    <name type="scientific">Brassica napus</name>
    <name type="common">Rape</name>
    <dbReference type="NCBI Taxonomy" id="3708"/>
    <lineage>
        <taxon>Eukaryota</taxon>
        <taxon>Viridiplantae</taxon>
        <taxon>Streptophyta</taxon>
        <taxon>Embryophyta</taxon>
        <taxon>Tracheophyta</taxon>
        <taxon>Spermatophyta</taxon>
        <taxon>Magnoliopsida</taxon>
        <taxon>eudicotyledons</taxon>
        <taxon>Gunneridae</taxon>
        <taxon>Pentapetalae</taxon>
        <taxon>rosids</taxon>
        <taxon>malvids</taxon>
        <taxon>Brassicales</taxon>
        <taxon>Brassicaceae</taxon>
        <taxon>Brassiceae</taxon>
        <taxon>Brassica</taxon>
    </lineage>
</organism>
<dbReference type="GO" id="GO:0071555">
    <property type="term" value="P:cell wall organization"/>
    <property type="evidence" value="ECO:0007669"/>
    <property type="project" value="UniProtKB-KW"/>
</dbReference>
<keyword evidence="4" id="KW-0964">Secreted</keyword>
<evidence type="ECO:0000313" key="9">
    <source>
        <dbReference type="EMBL" id="CAF1709586.1"/>
    </source>
</evidence>
<dbReference type="AlphaFoldDB" id="A0A816IM83"/>
<evidence type="ECO:0000256" key="8">
    <source>
        <dbReference type="RuleBase" id="RU361169"/>
    </source>
</evidence>
<dbReference type="Proteomes" id="UP001295469">
    <property type="component" value="Chromosome C03"/>
</dbReference>
<dbReference type="PROSITE" id="PS51257">
    <property type="entry name" value="PROKAR_LIPOPROTEIN"/>
    <property type="match status" value="1"/>
</dbReference>
<evidence type="ECO:0000256" key="4">
    <source>
        <dbReference type="ARBA" id="ARBA00022525"/>
    </source>
</evidence>
<proteinExistence type="inferred from homology"/>
<comment type="subcellular location">
    <subcellularLocation>
        <location evidence="1">Secreted</location>
        <location evidence="1">Cell wall</location>
    </subcellularLocation>
</comment>
<dbReference type="InterPro" id="IPR000743">
    <property type="entry name" value="Glyco_hydro_28"/>
</dbReference>
<evidence type="ECO:0000256" key="5">
    <source>
        <dbReference type="ARBA" id="ARBA00022801"/>
    </source>
</evidence>
<evidence type="ECO:0000256" key="1">
    <source>
        <dbReference type="ARBA" id="ARBA00004191"/>
    </source>
</evidence>
<dbReference type="PANTHER" id="PTHR31375">
    <property type="match status" value="1"/>
</dbReference>
<comment type="similarity">
    <text evidence="2 8">Belongs to the glycosyl hydrolase 28 family.</text>
</comment>
<name>A0A816IM83_BRANA</name>
<dbReference type="InterPro" id="IPR011050">
    <property type="entry name" value="Pectin_lyase_fold/virulence"/>
</dbReference>
<keyword evidence="5 8" id="KW-0378">Hydrolase</keyword>
<evidence type="ECO:0000256" key="2">
    <source>
        <dbReference type="ARBA" id="ARBA00008834"/>
    </source>
</evidence>
<dbReference type="InterPro" id="IPR012334">
    <property type="entry name" value="Pectin_lyas_fold"/>
</dbReference>
<evidence type="ECO:0000256" key="7">
    <source>
        <dbReference type="ARBA" id="ARBA00023316"/>
    </source>
</evidence>
<sequence length="217" mass="22542">MASARSLVAKANNTNVGSLILMALVFGSCVANGEFLGGRRGLAAVAGNPTVFDITKNGAVGNGATDSSKYPNEENVAGIHFKKCTMKDTDNGLRIKSWGGSSPSTAVDITFEDIMMTNVKNPIIIDQNYGSRGGDSKVAISNVLFKNVRGTTITKDEVQFMCSKSVPCKGVSVVDVELNFVGDKGGHPSSSGGLVGALCTNANVIFGGKLSFPLCPK</sequence>
<dbReference type="EMBL" id="HG994367">
    <property type="protein sequence ID" value="CAF1709586.1"/>
    <property type="molecule type" value="Genomic_DNA"/>
</dbReference>
<dbReference type="Gene3D" id="2.160.20.10">
    <property type="entry name" value="Single-stranded right-handed beta-helix, Pectin lyase-like"/>
    <property type="match status" value="1"/>
</dbReference>
<dbReference type="GO" id="GO:0004650">
    <property type="term" value="F:polygalacturonase activity"/>
    <property type="evidence" value="ECO:0007669"/>
    <property type="project" value="InterPro"/>
</dbReference>
<keyword evidence="7" id="KW-0961">Cell wall biogenesis/degradation</keyword>
<evidence type="ECO:0000256" key="6">
    <source>
        <dbReference type="ARBA" id="ARBA00023295"/>
    </source>
</evidence>
<dbReference type="Pfam" id="PF00295">
    <property type="entry name" value="Glyco_hydro_28"/>
    <property type="match status" value="1"/>
</dbReference>
<keyword evidence="3" id="KW-0134">Cell wall</keyword>
<protein>
    <submittedName>
        <fullName evidence="9">(rape) hypothetical protein</fullName>
    </submittedName>
</protein>
<reference evidence="9" key="1">
    <citation type="submission" date="2021-01" db="EMBL/GenBank/DDBJ databases">
        <authorList>
            <consortium name="Genoscope - CEA"/>
            <person name="William W."/>
        </authorList>
    </citation>
    <scope>NUCLEOTIDE SEQUENCE</scope>
</reference>
<accession>A0A816IM83</accession>
<keyword evidence="6 8" id="KW-0326">Glycosidase</keyword>
<evidence type="ECO:0000256" key="3">
    <source>
        <dbReference type="ARBA" id="ARBA00022512"/>
    </source>
</evidence>
<dbReference type="SUPFAM" id="SSF51126">
    <property type="entry name" value="Pectin lyase-like"/>
    <property type="match status" value="1"/>
</dbReference>
<dbReference type="GO" id="GO:0005975">
    <property type="term" value="P:carbohydrate metabolic process"/>
    <property type="evidence" value="ECO:0007669"/>
    <property type="project" value="InterPro"/>
</dbReference>
<gene>
    <name evidence="9" type="ORF">DARMORV10_C03P75120.1</name>
</gene>